<keyword evidence="11" id="KW-0966">Cell projection</keyword>
<dbReference type="InterPro" id="IPR000563">
    <property type="entry name" value="Flag_FliH"/>
</dbReference>
<dbReference type="PRINTS" id="PR01003">
    <property type="entry name" value="FLGFLIH"/>
</dbReference>
<evidence type="ECO:0000256" key="7">
    <source>
        <dbReference type="ARBA" id="ARBA00022795"/>
    </source>
</evidence>
<reference evidence="11 12" key="1">
    <citation type="submission" date="2018-12" db="EMBL/GenBank/DDBJ databases">
        <authorList>
            <person name="Chong R.A."/>
        </authorList>
    </citation>
    <scope>NUCLEOTIDE SEQUENCE [LARGE SCALE GENOMIC DNA]</scope>
    <source>
        <strain evidence="11 12">Rpa</strain>
    </source>
</reference>
<dbReference type="EMBL" id="CP034858">
    <property type="protein sequence ID" value="QCI24732.1"/>
    <property type="molecule type" value="Genomic_DNA"/>
</dbReference>
<dbReference type="OrthoDB" id="6415116at2"/>
<evidence type="ECO:0000259" key="10">
    <source>
        <dbReference type="Pfam" id="PF02108"/>
    </source>
</evidence>
<keyword evidence="7" id="KW-1005">Bacterial flagellum biogenesis</keyword>
<evidence type="ECO:0000256" key="6">
    <source>
        <dbReference type="ARBA" id="ARBA00022490"/>
    </source>
</evidence>
<evidence type="ECO:0000256" key="1">
    <source>
        <dbReference type="ARBA" id="ARBA00003041"/>
    </source>
</evidence>
<evidence type="ECO:0000256" key="3">
    <source>
        <dbReference type="ARBA" id="ARBA00006602"/>
    </source>
</evidence>
<keyword evidence="6" id="KW-0963">Cytoplasm</keyword>
<organism evidence="11 12">
    <name type="scientific">Buchnera aphidicola subsp. Rhopalosiphum padi</name>
    <dbReference type="NCBI Taxonomy" id="98793"/>
    <lineage>
        <taxon>Bacteria</taxon>
        <taxon>Pseudomonadati</taxon>
        <taxon>Pseudomonadota</taxon>
        <taxon>Gammaproteobacteria</taxon>
        <taxon>Enterobacterales</taxon>
        <taxon>Erwiniaceae</taxon>
        <taxon>Buchnera</taxon>
    </lineage>
</organism>
<keyword evidence="9" id="KW-1006">Bacterial flagellum protein export</keyword>
<dbReference type="RefSeq" id="WP_158336874.1">
    <property type="nucleotide sequence ID" value="NZ_CP034858.1"/>
</dbReference>
<evidence type="ECO:0000256" key="5">
    <source>
        <dbReference type="ARBA" id="ARBA00022448"/>
    </source>
</evidence>
<dbReference type="PANTHER" id="PTHR34982">
    <property type="entry name" value="YOP PROTEINS TRANSLOCATION PROTEIN L"/>
    <property type="match status" value="1"/>
</dbReference>
<feature type="domain" description="Flagellar assembly protein FliH/Type III secretion system HrpE" evidence="10">
    <location>
        <begin position="85"/>
        <end position="207"/>
    </location>
</feature>
<keyword evidence="5" id="KW-0813">Transport</keyword>
<evidence type="ECO:0000256" key="4">
    <source>
        <dbReference type="ARBA" id="ARBA00016507"/>
    </source>
</evidence>
<comment type="function">
    <text evidence="1">Needed for flagellar regrowth and assembly.</text>
</comment>
<comment type="subcellular location">
    <subcellularLocation>
        <location evidence="2">Cytoplasm</location>
    </subcellularLocation>
</comment>
<evidence type="ECO:0000313" key="11">
    <source>
        <dbReference type="EMBL" id="QCI24732.1"/>
    </source>
</evidence>
<dbReference type="GO" id="GO:0044781">
    <property type="term" value="P:bacterial-type flagellum organization"/>
    <property type="evidence" value="ECO:0007669"/>
    <property type="project" value="UniProtKB-KW"/>
</dbReference>
<keyword evidence="11" id="KW-0969">Cilium</keyword>
<dbReference type="AlphaFoldDB" id="A0A4D6Y5R6"/>
<proteinExistence type="inferred from homology"/>
<sequence>MSNVDIKKNWKPWYPEEIFLKKSKNNKTYFWNLYKLTEKDFFTNIENKKNINKLKNSSFNKESYNLGFQNGIKEKEKKYVLFTHNLNQLLSNFNVSISLFDKMLFTRLLKTVLIISSYIIGKNIEIDEAILLKNIKKIMNNDSFFLKKKQLIVHPNNKEILEKIINNSIHKDKWELCYDNNVDINGCKIRSENGDIDNTIDARWKELCRLVSEEC</sequence>
<reference evidence="11 12" key="2">
    <citation type="submission" date="2019-05" db="EMBL/GenBank/DDBJ databases">
        <title>Genome evolution of the obligate endosymbiont Buchnera aphidicola.</title>
        <authorList>
            <person name="Moran N.A."/>
        </authorList>
    </citation>
    <scope>NUCLEOTIDE SEQUENCE [LARGE SCALE GENOMIC DNA]</scope>
    <source>
        <strain evidence="11 12">Rpa</strain>
    </source>
</reference>
<evidence type="ECO:0000256" key="9">
    <source>
        <dbReference type="ARBA" id="ARBA00023225"/>
    </source>
</evidence>
<dbReference type="SUPFAM" id="SSF160527">
    <property type="entry name" value="V-type ATPase subunit E-like"/>
    <property type="match status" value="1"/>
</dbReference>
<dbReference type="GO" id="GO:0071973">
    <property type="term" value="P:bacterial-type flagellum-dependent cell motility"/>
    <property type="evidence" value="ECO:0007669"/>
    <property type="project" value="InterPro"/>
</dbReference>
<dbReference type="Proteomes" id="UP000298688">
    <property type="component" value="Chromosome"/>
</dbReference>
<evidence type="ECO:0000313" key="12">
    <source>
        <dbReference type="Proteomes" id="UP000298688"/>
    </source>
</evidence>
<dbReference type="GO" id="GO:0009288">
    <property type="term" value="C:bacterial-type flagellum"/>
    <property type="evidence" value="ECO:0007669"/>
    <property type="project" value="InterPro"/>
</dbReference>
<comment type="similarity">
    <text evidence="3">Belongs to the FliH family.</text>
</comment>
<protein>
    <recommendedName>
        <fullName evidence="4">Flagellar assembly protein FliH</fullName>
    </recommendedName>
</protein>
<dbReference type="Pfam" id="PF02108">
    <property type="entry name" value="FliH"/>
    <property type="match status" value="1"/>
</dbReference>
<gene>
    <name evidence="11" type="ORF">D9V76_00390</name>
</gene>
<dbReference type="GO" id="GO:0015031">
    <property type="term" value="P:protein transport"/>
    <property type="evidence" value="ECO:0007669"/>
    <property type="project" value="UniProtKB-KW"/>
</dbReference>
<keyword evidence="11" id="KW-0282">Flagellum</keyword>
<dbReference type="GO" id="GO:0005829">
    <property type="term" value="C:cytosol"/>
    <property type="evidence" value="ECO:0007669"/>
    <property type="project" value="TreeGrafter"/>
</dbReference>
<dbReference type="InterPro" id="IPR051472">
    <property type="entry name" value="T3SS_Stator/FliH"/>
</dbReference>
<dbReference type="PANTHER" id="PTHR34982:SF1">
    <property type="entry name" value="FLAGELLAR ASSEMBLY PROTEIN FLIH"/>
    <property type="match status" value="1"/>
</dbReference>
<name>A0A4D6Y5R6_BUCRP</name>
<evidence type="ECO:0000256" key="2">
    <source>
        <dbReference type="ARBA" id="ARBA00004496"/>
    </source>
</evidence>
<keyword evidence="8" id="KW-0653">Protein transport</keyword>
<evidence type="ECO:0000256" key="8">
    <source>
        <dbReference type="ARBA" id="ARBA00022927"/>
    </source>
</evidence>
<dbReference type="GO" id="GO:0003774">
    <property type="term" value="F:cytoskeletal motor activity"/>
    <property type="evidence" value="ECO:0007669"/>
    <property type="project" value="InterPro"/>
</dbReference>
<accession>A0A4D6Y5R6</accession>
<dbReference type="InterPro" id="IPR018035">
    <property type="entry name" value="Flagellar_FliH/T3SS_HrpE"/>
</dbReference>